<dbReference type="EMBL" id="CP001940">
    <property type="protein sequence ID" value="ADH86253.1"/>
    <property type="molecule type" value="Genomic_DNA"/>
</dbReference>
<dbReference type="HOGENOM" id="CLU_038034_2_5_7"/>
<evidence type="ECO:0000256" key="1">
    <source>
        <dbReference type="ARBA" id="ARBA00022729"/>
    </source>
</evidence>
<dbReference type="InterPro" id="IPR054828">
    <property type="entry name" value="Vit_B12_bind_prot"/>
</dbReference>
<dbReference type="InParanoid" id="D6Z3X8"/>
<evidence type="ECO:0000313" key="6">
    <source>
        <dbReference type="Proteomes" id="UP000001508"/>
    </source>
</evidence>
<feature type="domain" description="Fe/B12 periplasmic-binding" evidence="4">
    <location>
        <begin position="58"/>
        <end position="309"/>
    </location>
</feature>
<dbReference type="KEGG" id="dak:DaAHT2_1558"/>
<organism evidence="5 6">
    <name type="scientific">Desulfurivibrio alkaliphilus (strain DSM 19089 / UNIQEM U267 / AHT2)</name>
    <dbReference type="NCBI Taxonomy" id="589865"/>
    <lineage>
        <taxon>Bacteria</taxon>
        <taxon>Pseudomonadati</taxon>
        <taxon>Thermodesulfobacteriota</taxon>
        <taxon>Desulfobulbia</taxon>
        <taxon>Desulfobulbales</taxon>
        <taxon>Desulfobulbaceae</taxon>
        <taxon>Desulfurivibrio</taxon>
    </lineage>
</organism>
<keyword evidence="1 3" id="KW-0732">Signal</keyword>
<dbReference type="Proteomes" id="UP000001508">
    <property type="component" value="Chromosome"/>
</dbReference>
<name>D6Z3X8_DESAT</name>
<dbReference type="FunCoup" id="D6Z3X8">
    <property type="interactions" value="179"/>
</dbReference>
<keyword evidence="6" id="KW-1185">Reference proteome</keyword>
<dbReference type="OrthoDB" id="9787830at2"/>
<dbReference type="Pfam" id="PF01497">
    <property type="entry name" value="Peripla_BP_2"/>
    <property type="match status" value="1"/>
</dbReference>
<evidence type="ECO:0000256" key="3">
    <source>
        <dbReference type="SAM" id="SignalP"/>
    </source>
</evidence>
<dbReference type="PANTHER" id="PTHR30535:SF34">
    <property type="entry name" value="MOLYBDATE-BINDING PROTEIN MOLA"/>
    <property type="match status" value="1"/>
</dbReference>
<dbReference type="PROSITE" id="PS50983">
    <property type="entry name" value="FE_B12_PBP"/>
    <property type="match status" value="1"/>
</dbReference>
<dbReference type="GO" id="GO:0071281">
    <property type="term" value="P:cellular response to iron ion"/>
    <property type="evidence" value="ECO:0007669"/>
    <property type="project" value="TreeGrafter"/>
</dbReference>
<dbReference type="Gene3D" id="3.40.50.1980">
    <property type="entry name" value="Nitrogenase molybdenum iron protein domain"/>
    <property type="match status" value="2"/>
</dbReference>
<accession>D6Z3X8</accession>
<dbReference type="InterPro" id="IPR002491">
    <property type="entry name" value="ABC_transptr_periplasmic_BD"/>
</dbReference>
<evidence type="ECO:0000313" key="5">
    <source>
        <dbReference type="EMBL" id="ADH86253.1"/>
    </source>
</evidence>
<keyword evidence="2" id="KW-0175">Coiled coil</keyword>
<gene>
    <name evidence="5" type="ordered locus">DaAHT2_1558</name>
</gene>
<dbReference type="NCBIfam" id="NF038402">
    <property type="entry name" value="TroA_like"/>
    <property type="match status" value="1"/>
</dbReference>
<protein>
    <submittedName>
        <fullName evidence="5">Periplasmic binding protein</fullName>
    </submittedName>
</protein>
<dbReference type="InterPro" id="IPR050902">
    <property type="entry name" value="ABC_Transporter_SBP"/>
</dbReference>
<dbReference type="STRING" id="589865.DaAHT2_1558"/>
<feature type="coiled-coil region" evidence="2">
    <location>
        <begin position="164"/>
        <end position="191"/>
    </location>
</feature>
<evidence type="ECO:0000256" key="2">
    <source>
        <dbReference type="SAM" id="Coils"/>
    </source>
</evidence>
<dbReference type="PANTHER" id="PTHR30535">
    <property type="entry name" value="VITAMIN B12-BINDING PROTEIN"/>
    <property type="match status" value="1"/>
</dbReference>
<dbReference type="CDD" id="cd01144">
    <property type="entry name" value="BtuF"/>
    <property type="match status" value="1"/>
</dbReference>
<reference evidence="6" key="1">
    <citation type="submission" date="2010-02" db="EMBL/GenBank/DDBJ databases">
        <title>Complete sequence of Desulfurivibrio alkaliphilus AHT2.</title>
        <authorList>
            <consortium name="US DOE Joint Genome Institute"/>
            <person name="Pitluck S."/>
            <person name="Chertkov O."/>
            <person name="Detter J.C."/>
            <person name="Han C."/>
            <person name="Tapia R."/>
            <person name="Larimer F."/>
            <person name="Land M."/>
            <person name="Hauser L."/>
            <person name="Kyrpides N."/>
            <person name="Mikhailova N."/>
            <person name="Sorokin D.Y."/>
            <person name="Muyzer G."/>
            <person name="Woyke T."/>
        </authorList>
    </citation>
    <scope>NUCLEOTIDE SEQUENCE [LARGE SCALE GENOMIC DNA]</scope>
    <source>
        <strain evidence="6">DSM 19089 / UNIQEM U267 / AHT2</strain>
    </source>
</reference>
<proteinExistence type="predicted"/>
<dbReference type="SUPFAM" id="SSF53807">
    <property type="entry name" value="Helical backbone' metal receptor"/>
    <property type="match status" value="1"/>
</dbReference>
<dbReference type="AlphaFoldDB" id="D6Z3X8"/>
<dbReference type="RefSeq" id="WP_013163780.1">
    <property type="nucleotide sequence ID" value="NC_014216.1"/>
</dbReference>
<feature type="signal peptide" evidence="3">
    <location>
        <begin position="1"/>
        <end position="27"/>
    </location>
</feature>
<feature type="chain" id="PRO_5003091552" evidence="3">
    <location>
        <begin position="28"/>
        <end position="313"/>
    </location>
</feature>
<sequence length="313" mass="34435">MNRPFTTLFLPAAQLLLVLLLLLPAHTAAGAGQAAGTELRQLADPTGREVSIPATPRRVVSLAPSITEMIFALEQQELLLGTTQFSNYPPAAREIPRIGSYVLPDLERIVALSPDLVLATRDGNPRRLINRLEALGIPVFAIDPRNLAEIKTSLLVLGEVLNATDQANALATDIEQRLAQLQAQMRHIEHRPLVFFQVDAAPMVSIGEETFLHELIELAGGRNAAAGGPAYPRYGWEEILNLQPEVVIITSMAGGQSPEELLRMWQRWPQLQAVQNNRLHVVDADLFDRPTHRLLDGLEILAKLIHPGQDTTD</sequence>
<dbReference type="eggNOG" id="COG0614">
    <property type="taxonomic scope" value="Bacteria"/>
</dbReference>
<evidence type="ECO:0000259" key="4">
    <source>
        <dbReference type="PROSITE" id="PS50983"/>
    </source>
</evidence>